<reference evidence="2 3" key="1">
    <citation type="journal article" date="2024" name="Nat. Commun.">
        <title>Phylogenomics reveals the evolutionary origins of lichenization in chlorophyte algae.</title>
        <authorList>
            <person name="Puginier C."/>
            <person name="Libourel C."/>
            <person name="Otte J."/>
            <person name="Skaloud P."/>
            <person name="Haon M."/>
            <person name="Grisel S."/>
            <person name="Petersen M."/>
            <person name="Berrin J.G."/>
            <person name="Delaux P.M."/>
            <person name="Dal Grande F."/>
            <person name="Keller J."/>
        </authorList>
    </citation>
    <scope>NUCLEOTIDE SEQUENCE [LARGE SCALE GENOMIC DNA]</scope>
    <source>
        <strain evidence="2 3">SAG 2036</strain>
    </source>
</reference>
<organism evidence="2 3">
    <name type="scientific">Symbiochloris irregularis</name>
    <dbReference type="NCBI Taxonomy" id="706552"/>
    <lineage>
        <taxon>Eukaryota</taxon>
        <taxon>Viridiplantae</taxon>
        <taxon>Chlorophyta</taxon>
        <taxon>core chlorophytes</taxon>
        <taxon>Trebouxiophyceae</taxon>
        <taxon>Trebouxiales</taxon>
        <taxon>Trebouxiaceae</taxon>
        <taxon>Symbiochloris</taxon>
    </lineage>
</organism>
<feature type="compositionally biased region" description="Polar residues" evidence="1">
    <location>
        <begin position="282"/>
        <end position="296"/>
    </location>
</feature>
<dbReference type="AlphaFoldDB" id="A0AAW1PLU4"/>
<gene>
    <name evidence="2" type="ORF">WJX73_006896</name>
</gene>
<feature type="compositionally biased region" description="Polar residues" evidence="1">
    <location>
        <begin position="381"/>
        <end position="401"/>
    </location>
</feature>
<evidence type="ECO:0000256" key="1">
    <source>
        <dbReference type="SAM" id="MobiDB-lite"/>
    </source>
</evidence>
<feature type="compositionally biased region" description="Basic and acidic residues" evidence="1">
    <location>
        <begin position="81"/>
        <end position="109"/>
    </location>
</feature>
<keyword evidence="3" id="KW-1185">Reference proteome</keyword>
<protein>
    <recommendedName>
        <fullName evidence="4">RING-type domain-containing protein</fullName>
    </recommendedName>
</protein>
<feature type="region of interest" description="Disordered" evidence="1">
    <location>
        <begin position="375"/>
        <end position="440"/>
    </location>
</feature>
<dbReference type="EMBL" id="JALJOQ010000016">
    <property type="protein sequence ID" value="KAK9809792.1"/>
    <property type="molecule type" value="Genomic_DNA"/>
</dbReference>
<accession>A0AAW1PLU4</accession>
<evidence type="ECO:0000313" key="3">
    <source>
        <dbReference type="Proteomes" id="UP001465755"/>
    </source>
</evidence>
<sequence length="440" mass="47710">MLHTLCLQQIIEYKHTCPICRGTIPKTKKGYHTVFPDLIAAPVGLATPEKGSAASTGADDREYAAFREQYRALRESLLQETRSRKQAENEALKAKNEAETDRKNCEARSAEVQAEAQAKVIRSHHQKQSLEKKTTAQEHELRTTKAQLSKLQKQLCGMHLQRDATLSAADLATIASVIPVPEKDRQSHADNDWVRALKQRQDHCSAAVRDAQEAAHSCRKQETVNAQLKARIQILEASNLEDTNASQQQRSGPELDPGTMTLAQRMQYFQRQSPGHAAAGASRQTAGLEPQQQASSRPLVRPDSDEVKYRPSPVFDDGPDMQMHWRHLQLGGVVPTFVGAALPGARAGAGTGTFIRQGADGRGGRMTALGSSAAFAPPTASHAQVSGRSQALGQGSRQSVLSAAAGPRNPLQHQAPRKRKLGAPGADSGLTMKHYFAPSG</sequence>
<comment type="caution">
    <text evidence="2">The sequence shown here is derived from an EMBL/GenBank/DDBJ whole genome shotgun (WGS) entry which is preliminary data.</text>
</comment>
<dbReference type="Proteomes" id="UP001465755">
    <property type="component" value="Unassembled WGS sequence"/>
</dbReference>
<feature type="compositionally biased region" description="Polar residues" evidence="1">
    <location>
        <begin position="240"/>
        <end position="251"/>
    </location>
</feature>
<feature type="compositionally biased region" description="Basic and acidic residues" evidence="1">
    <location>
        <begin position="300"/>
        <end position="309"/>
    </location>
</feature>
<name>A0AAW1PLU4_9CHLO</name>
<evidence type="ECO:0000313" key="2">
    <source>
        <dbReference type="EMBL" id="KAK9809792.1"/>
    </source>
</evidence>
<feature type="region of interest" description="Disordered" evidence="1">
    <location>
        <begin position="239"/>
        <end position="258"/>
    </location>
</feature>
<feature type="region of interest" description="Disordered" evidence="1">
    <location>
        <begin position="80"/>
        <end position="109"/>
    </location>
</feature>
<evidence type="ECO:0008006" key="4">
    <source>
        <dbReference type="Google" id="ProtNLM"/>
    </source>
</evidence>
<proteinExistence type="predicted"/>
<feature type="region of interest" description="Disordered" evidence="1">
    <location>
        <begin position="271"/>
        <end position="312"/>
    </location>
</feature>